<dbReference type="SMART" id="SM01100">
    <property type="entry name" value="CRAL_TRIO_N"/>
    <property type="match status" value="1"/>
</dbReference>
<dbReference type="PANTHER" id="PTHR10174:SF216">
    <property type="entry name" value="CRAL-TRIO DOMAIN-CONTAINING PROTEIN-RELATED"/>
    <property type="match status" value="1"/>
</dbReference>
<feature type="non-terminal residue" evidence="2">
    <location>
        <position position="135"/>
    </location>
</feature>
<organism evidence="2 3">
    <name type="scientific">Photinus pyralis</name>
    <name type="common">Common eastern firefly</name>
    <name type="synonym">Lampyris pyralis</name>
    <dbReference type="NCBI Taxonomy" id="7054"/>
    <lineage>
        <taxon>Eukaryota</taxon>
        <taxon>Metazoa</taxon>
        <taxon>Ecdysozoa</taxon>
        <taxon>Arthropoda</taxon>
        <taxon>Hexapoda</taxon>
        <taxon>Insecta</taxon>
        <taxon>Pterygota</taxon>
        <taxon>Neoptera</taxon>
        <taxon>Endopterygota</taxon>
        <taxon>Coleoptera</taxon>
        <taxon>Polyphaga</taxon>
        <taxon>Elateriformia</taxon>
        <taxon>Elateroidea</taxon>
        <taxon>Lampyridae</taxon>
        <taxon>Lampyrinae</taxon>
        <taxon>Photinus</taxon>
    </lineage>
</organism>
<feature type="domain" description="CRAL/TRIO N-terminal" evidence="1">
    <location>
        <begin position="52"/>
        <end position="77"/>
    </location>
</feature>
<proteinExistence type="predicted"/>
<keyword evidence="3" id="KW-1185">Reference proteome</keyword>
<evidence type="ECO:0000313" key="2">
    <source>
        <dbReference type="EMBL" id="KAB0790835.1"/>
    </source>
</evidence>
<dbReference type="GO" id="GO:0016020">
    <property type="term" value="C:membrane"/>
    <property type="evidence" value="ECO:0007669"/>
    <property type="project" value="TreeGrafter"/>
</dbReference>
<evidence type="ECO:0000313" key="3">
    <source>
        <dbReference type="Proteomes" id="UP000327044"/>
    </source>
</evidence>
<dbReference type="InParanoid" id="A0A5N4A0I6"/>
<comment type="caution">
    <text evidence="2">The sequence shown here is derived from an EMBL/GenBank/DDBJ whole genome shotgun (WGS) entry which is preliminary data.</text>
</comment>
<dbReference type="AlphaFoldDB" id="A0A5N4A0I6"/>
<dbReference type="Proteomes" id="UP000327044">
    <property type="component" value="Unassembled WGS sequence"/>
</dbReference>
<gene>
    <name evidence="2" type="ORF">PPYR_15108</name>
</gene>
<sequence>MHPRTQSIRVISKELSNIAAKQLNEDPKRTRETLEAFDEWLKKQRHLQVRNDYQHLIAFLRGCKWSLERAKQKIDGYYTFKTLIPELFRERDPLSDEMQAARRTGLIALLPNGKGHAGPRTLFITFHEAISVLTT</sequence>
<accession>A0A5N4A0I6</accession>
<dbReference type="GO" id="GO:1902936">
    <property type="term" value="F:phosphatidylinositol bisphosphate binding"/>
    <property type="evidence" value="ECO:0007669"/>
    <property type="project" value="TreeGrafter"/>
</dbReference>
<protein>
    <recommendedName>
        <fullName evidence="1">CRAL/TRIO N-terminal domain-containing protein</fullName>
    </recommendedName>
</protein>
<dbReference type="Gene3D" id="1.10.8.20">
    <property type="entry name" value="N-terminal domain of phosphatidylinositol transfer protein sec14p"/>
    <property type="match status" value="1"/>
</dbReference>
<dbReference type="InterPro" id="IPR036273">
    <property type="entry name" value="CRAL/TRIO_N_dom_sf"/>
</dbReference>
<dbReference type="SUPFAM" id="SSF46938">
    <property type="entry name" value="CRAL/TRIO N-terminal domain"/>
    <property type="match status" value="1"/>
</dbReference>
<dbReference type="EMBL" id="VVIM01000731">
    <property type="protein sequence ID" value="KAB0790835.1"/>
    <property type="molecule type" value="Genomic_DNA"/>
</dbReference>
<reference evidence="2 3" key="1">
    <citation type="journal article" date="2018" name="Elife">
        <title>Firefly genomes illuminate parallel origins of bioluminescence in beetles.</title>
        <authorList>
            <person name="Fallon T.R."/>
            <person name="Lower S.E."/>
            <person name="Chang C.H."/>
            <person name="Bessho-Uehara M."/>
            <person name="Martin G.J."/>
            <person name="Bewick A.J."/>
            <person name="Behringer M."/>
            <person name="Debat H.J."/>
            <person name="Wong I."/>
            <person name="Day J.C."/>
            <person name="Suvorov A."/>
            <person name="Silva C.J."/>
            <person name="Stanger-Hall K.F."/>
            <person name="Hall D.W."/>
            <person name="Schmitz R.J."/>
            <person name="Nelson D.R."/>
            <person name="Lewis S.M."/>
            <person name="Shigenobu S."/>
            <person name="Bybee S.M."/>
            <person name="Larracuente A.M."/>
            <person name="Oba Y."/>
            <person name="Weng J.K."/>
        </authorList>
    </citation>
    <scope>NUCLEOTIDE SEQUENCE [LARGE SCALE GENOMIC DNA]</scope>
    <source>
        <strain evidence="2">1611_PpyrPB1</strain>
        <tissue evidence="2">Whole body</tissue>
    </source>
</reference>
<dbReference type="InterPro" id="IPR011074">
    <property type="entry name" value="CRAL/TRIO_N_dom"/>
</dbReference>
<name>A0A5N4A0I6_PHOPY</name>
<evidence type="ECO:0000259" key="1">
    <source>
        <dbReference type="SMART" id="SM01100"/>
    </source>
</evidence>
<dbReference type="PANTHER" id="PTHR10174">
    <property type="entry name" value="ALPHA-TOCOPHEROL TRANSFER PROTEIN-RELATED"/>
    <property type="match status" value="1"/>
</dbReference>